<evidence type="ECO:0000313" key="5">
    <source>
        <dbReference type="Proteomes" id="UP000198931"/>
    </source>
</evidence>
<dbReference type="STRING" id="1125876.SAMN05443292_2741"/>
<evidence type="ECO:0000313" key="4">
    <source>
        <dbReference type="EMBL" id="SFI50308.1"/>
    </source>
</evidence>
<feature type="signal peptide" evidence="2">
    <location>
        <begin position="1"/>
        <end position="23"/>
    </location>
</feature>
<keyword evidence="5" id="KW-1185">Reference proteome</keyword>
<dbReference type="EMBL" id="FOQT01000005">
    <property type="protein sequence ID" value="SFI50308.1"/>
    <property type="molecule type" value="Genomic_DNA"/>
</dbReference>
<evidence type="ECO:0000256" key="1">
    <source>
        <dbReference type="ARBA" id="ARBA00007734"/>
    </source>
</evidence>
<dbReference type="AlphaFoldDB" id="A0A1I3IQQ7"/>
<proteinExistence type="inferred from homology"/>
<evidence type="ECO:0000256" key="2">
    <source>
        <dbReference type="SAM" id="SignalP"/>
    </source>
</evidence>
<feature type="chain" id="PRO_5011578150" evidence="2">
    <location>
        <begin position="24"/>
        <end position="294"/>
    </location>
</feature>
<dbReference type="Proteomes" id="UP000198931">
    <property type="component" value="Unassembled WGS sequence"/>
</dbReference>
<accession>A0A1I3IQQ7</accession>
<dbReference type="PANTHER" id="PTHR37423">
    <property type="entry name" value="SOLUBLE LYTIC MUREIN TRANSGLYCOSYLASE-RELATED"/>
    <property type="match status" value="1"/>
</dbReference>
<organism evidence="4 5">
    <name type="scientific">Halpernia frigidisoli</name>
    <dbReference type="NCBI Taxonomy" id="1125876"/>
    <lineage>
        <taxon>Bacteria</taxon>
        <taxon>Pseudomonadati</taxon>
        <taxon>Bacteroidota</taxon>
        <taxon>Flavobacteriia</taxon>
        <taxon>Flavobacteriales</taxon>
        <taxon>Weeksellaceae</taxon>
        <taxon>Chryseobacterium group</taxon>
        <taxon>Halpernia</taxon>
    </lineage>
</organism>
<sequence length="294" mass="33656">MKSIFFKFFSFFVVIFINFNCLAQDLSATDTSERSVKRYQNIINTNKQLVRFIEYSFISRGIPKHMRNLAIIESSLDQSQVSAAGAAGVWQFMTGHANDYGLTETDRSDMFKSTKAVTNSLINLYNKYHNWVTVVAAYNCGEGNINRAIQKAGSKNYTDFRSFLPTETQNHVQKYLNACYATGELDAVLSDYYKTSPTKESVSKKPTVDYEKFKANTLKNQDKIDLVETSINGAFQIDAILRYISVDKTQFLKWNPDIEKNLGEKGESVLILPREMMDKFTINKYRILTESLKK</sequence>
<dbReference type="InterPro" id="IPR023346">
    <property type="entry name" value="Lysozyme-like_dom_sf"/>
</dbReference>
<dbReference type="CDD" id="cd16894">
    <property type="entry name" value="MltD-like"/>
    <property type="match status" value="1"/>
</dbReference>
<evidence type="ECO:0000259" key="3">
    <source>
        <dbReference type="Pfam" id="PF01464"/>
    </source>
</evidence>
<dbReference type="InterPro" id="IPR008258">
    <property type="entry name" value="Transglycosylase_SLT_dom_1"/>
</dbReference>
<feature type="domain" description="Transglycosylase SLT" evidence="3">
    <location>
        <begin position="63"/>
        <end position="157"/>
    </location>
</feature>
<protein>
    <submittedName>
        <fullName evidence="4">Membrane-bound lytic murein transglycosylase D</fullName>
    </submittedName>
</protein>
<dbReference type="SUPFAM" id="SSF53955">
    <property type="entry name" value="Lysozyme-like"/>
    <property type="match status" value="1"/>
</dbReference>
<gene>
    <name evidence="4" type="ORF">SAMN05443292_2741</name>
</gene>
<dbReference type="Pfam" id="PF01464">
    <property type="entry name" value="SLT"/>
    <property type="match status" value="1"/>
</dbReference>
<comment type="similarity">
    <text evidence="1">Belongs to the transglycosylase Slt family.</text>
</comment>
<name>A0A1I3IQQ7_9FLAO</name>
<dbReference type="PANTHER" id="PTHR37423:SF2">
    <property type="entry name" value="MEMBRANE-BOUND LYTIC MUREIN TRANSGLYCOSYLASE C"/>
    <property type="match status" value="1"/>
</dbReference>
<reference evidence="4 5" key="1">
    <citation type="submission" date="2016-10" db="EMBL/GenBank/DDBJ databases">
        <authorList>
            <person name="de Groot N.N."/>
        </authorList>
    </citation>
    <scope>NUCLEOTIDE SEQUENCE [LARGE SCALE GENOMIC DNA]</scope>
    <source>
        <strain evidence="4 5">DSM 26000</strain>
    </source>
</reference>
<keyword evidence="2" id="KW-0732">Signal</keyword>
<dbReference type="Gene3D" id="1.10.530.10">
    <property type="match status" value="1"/>
</dbReference>